<feature type="region of interest" description="Disordered" evidence="1">
    <location>
        <begin position="324"/>
        <end position="350"/>
    </location>
</feature>
<dbReference type="EMBL" id="LNYX01000012">
    <property type="protein sequence ID" value="KTD64829.1"/>
    <property type="molecule type" value="Genomic_DNA"/>
</dbReference>
<keyword evidence="2" id="KW-1133">Transmembrane helix</keyword>
<feature type="transmembrane region" description="Helical" evidence="2">
    <location>
        <begin position="270"/>
        <end position="294"/>
    </location>
</feature>
<dbReference type="STRING" id="452.Lspi_0996"/>
<dbReference type="PATRIC" id="fig|452.5.peg.1093"/>
<sequence>MRRKDEEKKPLIDHVTKSGTVRRCTDGMVHSFKIIIAPLRGASASASTFNTIAVHYKPGLWLIAPVGTGAMVSLTNEAVSALTRRYPDNRFLKALHKGTFFTDHGINGFFGDFGFAWSMITTVAIYAGGVKYYSNDFGNIIAPALAVLPAVMTRRNNYTNAQNRLTERSYARHAASLFRGTIAPSGVLGVLMQQQIIAVNSPIPTAVMGMTGVLGLLASLFNEHCPALSKTLFAMINILCENPSLAAAFFHFPNDIYAAVHHDEISDEFFFSNVALTSTFLTMLTLVSLMNLFVAPQNNEEASVSEVYDEGSGRVLEDGFETKIGEEDSDEEEDEETITIGSGISPSPSKMLQKHGVFGALNMRSDGELKEVDPELGLIN</sequence>
<gene>
    <name evidence="3" type="ORF">Lspi_0996</name>
</gene>
<reference evidence="3 4" key="1">
    <citation type="submission" date="2015-11" db="EMBL/GenBank/DDBJ databases">
        <title>Genomic analysis of 38 Legionella species identifies large and diverse effector repertoires.</title>
        <authorList>
            <person name="Burstein D."/>
            <person name="Amaro F."/>
            <person name="Zusman T."/>
            <person name="Lifshitz Z."/>
            <person name="Cohen O."/>
            <person name="Gilbert J.A."/>
            <person name="Pupko T."/>
            <person name="Shuman H.A."/>
            <person name="Segal G."/>
        </authorList>
    </citation>
    <scope>NUCLEOTIDE SEQUENCE [LARGE SCALE GENOMIC DNA]</scope>
    <source>
        <strain evidence="3 4">Mt.St.Helens-9</strain>
    </source>
</reference>
<protein>
    <submittedName>
        <fullName evidence="3">Uncharacterized protein</fullName>
    </submittedName>
</protein>
<accession>A0A0W0Z6U0</accession>
<keyword evidence="4" id="KW-1185">Reference proteome</keyword>
<organism evidence="3 4">
    <name type="scientific">Legionella spiritensis</name>
    <dbReference type="NCBI Taxonomy" id="452"/>
    <lineage>
        <taxon>Bacteria</taxon>
        <taxon>Pseudomonadati</taxon>
        <taxon>Pseudomonadota</taxon>
        <taxon>Gammaproteobacteria</taxon>
        <taxon>Legionellales</taxon>
        <taxon>Legionellaceae</taxon>
        <taxon>Legionella</taxon>
    </lineage>
</organism>
<feature type="compositionally biased region" description="Acidic residues" evidence="1">
    <location>
        <begin position="327"/>
        <end position="337"/>
    </location>
</feature>
<evidence type="ECO:0000313" key="3">
    <source>
        <dbReference type="EMBL" id="KTD64829.1"/>
    </source>
</evidence>
<feature type="transmembrane region" description="Helical" evidence="2">
    <location>
        <begin position="232"/>
        <end position="250"/>
    </location>
</feature>
<name>A0A0W0Z6U0_LEGSP</name>
<dbReference type="Proteomes" id="UP000054877">
    <property type="component" value="Unassembled WGS sequence"/>
</dbReference>
<comment type="caution">
    <text evidence="3">The sequence shown here is derived from an EMBL/GenBank/DDBJ whole genome shotgun (WGS) entry which is preliminary data.</text>
</comment>
<proteinExistence type="predicted"/>
<dbReference type="RefSeq" id="WP_058482928.1">
    <property type="nucleotide sequence ID" value="NZ_CAAAII010000003.1"/>
</dbReference>
<dbReference type="AlphaFoldDB" id="A0A0W0Z6U0"/>
<keyword evidence="2" id="KW-0472">Membrane</keyword>
<dbReference type="OrthoDB" id="5652289at2"/>
<evidence type="ECO:0000256" key="2">
    <source>
        <dbReference type="SAM" id="Phobius"/>
    </source>
</evidence>
<feature type="compositionally biased region" description="Low complexity" evidence="1">
    <location>
        <begin position="338"/>
        <end position="349"/>
    </location>
</feature>
<keyword evidence="2" id="KW-0812">Transmembrane</keyword>
<feature type="transmembrane region" description="Helical" evidence="2">
    <location>
        <begin position="203"/>
        <end position="220"/>
    </location>
</feature>
<evidence type="ECO:0000313" key="4">
    <source>
        <dbReference type="Proteomes" id="UP000054877"/>
    </source>
</evidence>
<feature type="transmembrane region" description="Helical" evidence="2">
    <location>
        <begin position="177"/>
        <end position="197"/>
    </location>
</feature>
<evidence type="ECO:0000256" key="1">
    <source>
        <dbReference type="SAM" id="MobiDB-lite"/>
    </source>
</evidence>